<dbReference type="InterPro" id="IPR029058">
    <property type="entry name" value="AB_hydrolase_fold"/>
</dbReference>
<evidence type="ECO:0000256" key="1">
    <source>
        <dbReference type="ARBA" id="ARBA00004496"/>
    </source>
</evidence>
<dbReference type="SUPFAM" id="SSF53474">
    <property type="entry name" value="alpha/beta-Hydrolases"/>
    <property type="match status" value="1"/>
</dbReference>
<dbReference type="PANTHER" id="PTHR17630">
    <property type="entry name" value="DIENELACTONE HYDROLASE"/>
    <property type="match status" value="1"/>
</dbReference>
<accession>A0A1S2YQJ2</accession>
<dbReference type="eggNOG" id="KOG3043">
    <property type="taxonomic scope" value="Eukaryota"/>
</dbReference>
<dbReference type="PANTHER" id="PTHR17630:SF97">
    <property type="entry name" value="ENDO-1,31,4-BETA-D-GLUCANASE-LIKE"/>
    <property type="match status" value="1"/>
</dbReference>
<dbReference type="AlphaFoldDB" id="A0A1S2YQJ2"/>
<feature type="domain" description="Dienelactone hydrolase" evidence="3">
    <location>
        <begin position="29"/>
        <end position="235"/>
    </location>
</feature>
<sequence length="237" mass="25353">MSGAECCSNPPTLNPSAGSGHVDKLASLNAYITGSPNSNLAVLLVSDIFGYEAPNLRKLADKIAAAGYYVVVPDFFNGDPYNPENPDRPLLVWLKDHGADKGFEDAKSIIEAIKSKGVSSVGAAGFCWGAKVVVGLAKSRLIPAAVLLHPSFVTVDDIKSVDIPISILGAEIDQISPPELVKQFEEVLSAKSVASFVKIFPKAHGWTVRYNPDDAEAVKAAEEAHKDLLDWFAKHLK</sequence>
<gene>
    <name evidence="5" type="primary">LOC101495167</name>
</gene>
<dbReference type="Gene3D" id="3.40.50.1820">
    <property type="entry name" value="alpha/beta hydrolase"/>
    <property type="match status" value="1"/>
</dbReference>
<comment type="subcellular location">
    <subcellularLocation>
        <location evidence="1">Cytoplasm</location>
    </subcellularLocation>
</comment>
<evidence type="ECO:0000313" key="5">
    <source>
        <dbReference type="RefSeq" id="XP_004508363.1"/>
    </source>
</evidence>
<dbReference type="Proteomes" id="UP000087171">
    <property type="component" value="Chromosome Ca7"/>
</dbReference>
<reference evidence="4" key="1">
    <citation type="journal article" date="2013" name="Nat. Biotechnol.">
        <title>Draft genome sequence of chickpea (Cicer arietinum) provides a resource for trait improvement.</title>
        <authorList>
            <person name="Varshney R.K."/>
            <person name="Song C."/>
            <person name="Saxena R.K."/>
            <person name="Azam S."/>
            <person name="Yu S."/>
            <person name="Sharpe A.G."/>
            <person name="Cannon S."/>
            <person name="Baek J."/>
            <person name="Rosen B.D."/>
            <person name="Tar'an B."/>
            <person name="Millan T."/>
            <person name="Zhang X."/>
            <person name="Ramsay L.D."/>
            <person name="Iwata A."/>
            <person name="Wang Y."/>
            <person name="Nelson W."/>
            <person name="Farmer A.D."/>
            <person name="Gaur P.M."/>
            <person name="Soderlund C."/>
            <person name="Penmetsa R.V."/>
            <person name="Xu C."/>
            <person name="Bharti A.K."/>
            <person name="He W."/>
            <person name="Winter P."/>
            <person name="Zhao S."/>
            <person name="Hane J.K."/>
            <person name="Carrasquilla-Garcia N."/>
            <person name="Condie J.A."/>
            <person name="Upadhyaya H.D."/>
            <person name="Luo M.C."/>
            <person name="Thudi M."/>
            <person name="Gowda C.L."/>
            <person name="Singh N.P."/>
            <person name="Lichtenzveig J."/>
            <person name="Gali K.K."/>
            <person name="Rubio J."/>
            <person name="Nadarajan N."/>
            <person name="Dolezel J."/>
            <person name="Bansal K.C."/>
            <person name="Xu X."/>
            <person name="Edwards D."/>
            <person name="Zhang G."/>
            <person name="Kahl G."/>
            <person name="Gil J."/>
            <person name="Singh K.B."/>
            <person name="Datta S.K."/>
            <person name="Jackson S.A."/>
            <person name="Wang J."/>
            <person name="Cook D.R."/>
        </authorList>
    </citation>
    <scope>NUCLEOTIDE SEQUENCE [LARGE SCALE GENOMIC DNA]</scope>
    <source>
        <strain evidence="4">cv. CDC Frontier</strain>
    </source>
</reference>
<name>A0A1S2YQJ2_CICAR</name>
<dbReference type="OrthoDB" id="17560at2759"/>
<dbReference type="GO" id="GO:0016787">
    <property type="term" value="F:hydrolase activity"/>
    <property type="evidence" value="ECO:0007669"/>
    <property type="project" value="InterPro"/>
</dbReference>
<dbReference type="GO" id="GO:0005737">
    <property type="term" value="C:cytoplasm"/>
    <property type="evidence" value="ECO:0007669"/>
    <property type="project" value="UniProtKB-SubCell"/>
</dbReference>
<proteinExistence type="predicted"/>
<dbReference type="STRING" id="3827.A0A1S2YQJ2"/>
<dbReference type="FunFam" id="3.40.50.1820:FF:000178">
    <property type="entry name" value="Carboxymethylenebutenolidase homolog"/>
    <property type="match status" value="1"/>
</dbReference>
<keyword evidence="4" id="KW-1185">Reference proteome</keyword>
<dbReference type="PaxDb" id="3827-XP_004508363.1"/>
<dbReference type="KEGG" id="cam:101495167"/>
<reference evidence="5" key="2">
    <citation type="submission" date="2025-08" db="UniProtKB">
        <authorList>
            <consortium name="RefSeq"/>
        </authorList>
    </citation>
    <scope>IDENTIFICATION</scope>
    <source>
        <tissue evidence="5">Etiolated seedlings</tissue>
    </source>
</reference>
<keyword evidence="2" id="KW-0963">Cytoplasm</keyword>
<evidence type="ECO:0000259" key="3">
    <source>
        <dbReference type="Pfam" id="PF01738"/>
    </source>
</evidence>
<dbReference type="RefSeq" id="XP_004508363.1">
    <property type="nucleotide sequence ID" value="XM_004508306.2"/>
</dbReference>
<dbReference type="InterPro" id="IPR002925">
    <property type="entry name" value="Dienelactn_hydro"/>
</dbReference>
<organism evidence="4 5">
    <name type="scientific">Cicer arietinum</name>
    <name type="common">Chickpea</name>
    <name type="synonym">Garbanzo</name>
    <dbReference type="NCBI Taxonomy" id="3827"/>
    <lineage>
        <taxon>Eukaryota</taxon>
        <taxon>Viridiplantae</taxon>
        <taxon>Streptophyta</taxon>
        <taxon>Embryophyta</taxon>
        <taxon>Tracheophyta</taxon>
        <taxon>Spermatophyta</taxon>
        <taxon>Magnoliopsida</taxon>
        <taxon>eudicotyledons</taxon>
        <taxon>Gunneridae</taxon>
        <taxon>Pentapetalae</taxon>
        <taxon>rosids</taxon>
        <taxon>fabids</taxon>
        <taxon>Fabales</taxon>
        <taxon>Fabaceae</taxon>
        <taxon>Papilionoideae</taxon>
        <taxon>50 kb inversion clade</taxon>
        <taxon>NPAAA clade</taxon>
        <taxon>Hologalegina</taxon>
        <taxon>IRL clade</taxon>
        <taxon>Cicereae</taxon>
        <taxon>Cicer</taxon>
    </lineage>
</organism>
<evidence type="ECO:0000256" key="2">
    <source>
        <dbReference type="ARBA" id="ARBA00022490"/>
    </source>
</evidence>
<dbReference type="GeneID" id="101495167"/>
<dbReference type="Pfam" id="PF01738">
    <property type="entry name" value="DLH"/>
    <property type="match status" value="1"/>
</dbReference>
<evidence type="ECO:0000313" key="4">
    <source>
        <dbReference type="Proteomes" id="UP000087171"/>
    </source>
</evidence>
<protein>
    <submittedName>
        <fullName evidence="5">Endo-1,31,4-beta-D-glucanase-like</fullName>
    </submittedName>
</protein>